<dbReference type="Gene3D" id="2.160.10.10">
    <property type="entry name" value="Hexapeptide repeat proteins"/>
    <property type="match status" value="1"/>
</dbReference>
<dbReference type="InterPro" id="IPR050179">
    <property type="entry name" value="Trans_hexapeptide_repeat"/>
</dbReference>
<evidence type="ECO:0000256" key="2">
    <source>
        <dbReference type="ARBA" id="ARBA00023315"/>
    </source>
</evidence>
<dbReference type="GO" id="GO:0043886">
    <property type="term" value="F:structural constituent of carboxysome shell"/>
    <property type="evidence" value="ECO:0007669"/>
    <property type="project" value="UniProtKB-ARBA"/>
</dbReference>
<dbReference type="GO" id="GO:0016746">
    <property type="term" value="F:acyltransferase activity"/>
    <property type="evidence" value="ECO:0007669"/>
    <property type="project" value="UniProtKB-KW"/>
</dbReference>
<dbReference type="SUPFAM" id="SSF51161">
    <property type="entry name" value="Trimeric LpxA-like enzymes"/>
    <property type="match status" value="1"/>
</dbReference>
<evidence type="ECO:0000313" key="3">
    <source>
        <dbReference type="EMBL" id="XCM34876.1"/>
    </source>
</evidence>
<keyword evidence="2 3" id="KW-0012">Acyltransferase</keyword>
<dbReference type="EC" id="2.3.1.-" evidence="3"/>
<dbReference type="RefSeq" id="WP_354634692.1">
    <property type="nucleotide sequence ID" value="NZ_CP159837.1"/>
</dbReference>
<organism evidence="3">
    <name type="scientific">Planktothricoides raciborskii GIHE-MW2</name>
    <dbReference type="NCBI Taxonomy" id="2792601"/>
    <lineage>
        <taxon>Bacteria</taxon>
        <taxon>Bacillati</taxon>
        <taxon>Cyanobacteriota</taxon>
        <taxon>Cyanophyceae</taxon>
        <taxon>Oscillatoriophycideae</taxon>
        <taxon>Oscillatoriales</taxon>
        <taxon>Oscillatoriaceae</taxon>
        <taxon>Planktothricoides</taxon>
    </lineage>
</organism>
<dbReference type="PANTHER" id="PTHR43300:SF12">
    <property type="entry name" value="CHLORAMPHENICOL ACETYLTRANSFERASE"/>
    <property type="match status" value="1"/>
</dbReference>
<proteinExistence type="predicted"/>
<dbReference type="InterPro" id="IPR011004">
    <property type="entry name" value="Trimer_LpxA-like_sf"/>
</dbReference>
<name>A0AAU8J6W2_9CYAN</name>
<dbReference type="AlphaFoldDB" id="A0AAU8J6W2"/>
<dbReference type="PANTHER" id="PTHR43300">
    <property type="entry name" value="ACETYLTRANSFERASE"/>
    <property type="match status" value="1"/>
</dbReference>
<sequence length="190" mass="20751">MSFLTETQLSKIPFKFLGKNVKISEKCSIYNPELIEIHENSRIDDFCVISGKVVIGKYVHIAVFCNVAGGSEGIVFNDFSGLAYGCHVFTQSDDYSGQTLTNPTVPSKYKSEIKKSITIGKHCIIGTGSLIFPGVNLAEGTAIGAASVVRKSTEEWSIYIGNPAKRIKPRSRNLLNLEAQLIQEDTTSAQ</sequence>
<accession>A0AAU8J6W2</accession>
<dbReference type="GO" id="GO:0031470">
    <property type="term" value="C:carboxysome"/>
    <property type="evidence" value="ECO:0007669"/>
    <property type="project" value="UniProtKB-ARBA"/>
</dbReference>
<keyword evidence="1 3" id="KW-0808">Transferase</keyword>
<gene>
    <name evidence="3" type="ORF">ABWT76_003519</name>
</gene>
<dbReference type="EMBL" id="CP159837">
    <property type="protein sequence ID" value="XCM34876.1"/>
    <property type="molecule type" value="Genomic_DNA"/>
</dbReference>
<evidence type="ECO:0000256" key="1">
    <source>
        <dbReference type="ARBA" id="ARBA00022679"/>
    </source>
</evidence>
<dbReference type="CDD" id="cd04647">
    <property type="entry name" value="LbH_MAT_like"/>
    <property type="match status" value="1"/>
</dbReference>
<reference evidence="3" key="1">
    <citation type="submission" date="2024-07" db="EMBL/GenBank/DDBJ databases">
        <authorList>
            <person name="Kim Y.J."/>
            <person name="Jeong J.Y."/>
        </authorList>
    </citation>
    <scope>NUCLEOTIDE SEQUENCE</scope>
    <source>
        <strain evidence="3">GIHE-MW2</strain>
    </source>
</reference>
<protein>
    <submittedName>
        <fullName evidence="3">Acyltransferase</fullName>
        <ecNumber evidence="3">2.3.1.-</ecNumber>
    </submittedName>
</protein>